<evidence type="ECO:0000313" key="2">
    <source>
        <dbReference type="EMBL" id="ESL06392.1"/>
    </source>
</evidence>
<proteinExistence type="predicted"/>
<dbReference type="VEuPathDB" id="TriTrypDB:TRSC58_05936"/>
<protein>
    <submittedName>
        <fullName evidence="2">Uncharacterized protein</fullName>
    </submittedName>
</protein>
<evidence type="ECO:0000256" key="1">
    <source>
        <dbReference type="SAM" id="MobiDB-lite"/>
    </source>
</evidence>
<sequence length="663" mass="72891">MRRTCVWLGIMRTTNGTSTTTTTTAAAAARTMLPLESLRRIRETMVRSVLLSSKPLKSHEFVDIVKREYHQATTTVPTKSTLPQEAWNSKDSATRVAASVKESDVDVHGDAGTQSPIAYLLSFLSSASKEPGDLSSIHDAASSCAVEATVRLLLAIDSQFRVSPAGYVCYPNLPSLFLASTNVEQDDTWLQVGRQIVQPDEARSCSSGGKHGCRAAIGAGAGELTRWTYMLSLWFMLDAFTEADDVVDHGNAATDSLNTHNGASVSKRLMQHWVAAFDERELPPLLLQEVTAGGGRDIPSARSVSTSLELRETLEGSDVFRRWCSEAKDGYLGDILVHAPQLTQSQSLLLQQVNDQLGYFFVFLLGAPIPLGRLSALMQWASFPFASHYRSLLHFLLLYTGNPAVAQMERQVKRRREANKRWANVLRSRVLEDQGRHWHPDKRHPLAGRYASRECKKETPDATELTAASGGNDTKSVSRGESLGVRLISGEQCALWLRNGSGSLVNPKIADVCRCLFLQPATMTPLEVTTQTPSEVLESFETVAAGAENDVVVFSLLPYVFERRVCRVIRAWWAFEGQYTTATKPSGAIAVIPVQRLCQLCLWEHEYGAAAASKMMLHYLRSVITAEAVVQLVPPPALADATATSTEDAGRWLVVLRPTTEER</sequence>
<feature type="region of interest" description="Disordered" evidence="1">
    <location>
        <begin position="458"/>
        <end position="477"/>
    </location>
</feature>
<reference evidence="2 3" key="1">
    <citation type="submission" date="2013-07" db="EMBL/GenBank/DDBJ databases">
        <authorList>
            <person name="Stoco P.H."/>
            <person name="Wagner G."/>
            <person name="Gerber A."/>
            <person name="Zaha A."/>
            <person name="Thompson C."/>
            <person name="Bartholomeu D.C."/>
            <person name="Luckemeyer D.D."/>
            <person name="Bahia D."/>
            <person name="Loreto E."/>
            <person name="Prestes E.B."/>
            <person name="Lima F.M."/>
            <person name="Rodrigues-Luiz G."/>
            <person name="Vallejo G.A."/>
            <person name="Filho J.F."/>
            <person name="Monteiro K.M."/>
            <person name="Tyler K.M."/>
            <person name="de Almeida L.G."/>
            <person name="Ortiz M.F."/>
            <person name="Siervo M.A."/>
            <person name="de Moraes M.H."/>
            <person name="Cunha O.L."/>
            <person name="Mendonca-Neto R."/>
            <person name="Silva R."/>
            <person name="Teixeira S.M."/>
            <person name="Murta S.M."/>
            <person name="Sincero T.C."/>
            <person name="Mendes T.A."/>
            <person name="Urmenyi T.P."/>
            <person name="Silva V.G."/>
            <person name="da Rocha W.D."/>
            <person name="Andersson B."/>
            <person name="Romanha A.J."/>
            <person name="Steindel M."/>
            <person name="de Vasconcelos A.T."/>
            <person name="Grisard E.C."/>
        </authorList>
    </citation>
    <scope>NUCLEOTIDE SEQUENCE [LARGE SCALE GENOMIC DNA]</scope>
    <source>
        <strain evidence="2 3">SC58</strain>
    </source>
</reference>
<keyword evidence="3" id="KW-1185">Reference proteome</keyword>
<dbReference type="Proteomes" id="UP000031737">
    <property type="component" value="Unassembled WGS sequence"/>
</dbReference>
<organism evidence="2 3">
    <name type="scientific">Trypanosoma rangeli SC58</name>
    <dbReference type="NCBI Taxonomy" id="429131"/>
    <lineage>
        <taxon>Eukaryota</taxon>
        <taxon>Discoba</taxon>
        <taxon>Euglenozoa</taxon>
        <taxon>Kinetoplastea</taxon>
        <taxon>Metakinetoplastina</taxon>
        <taxon>Trypanosomatida</taxon>
        <taxon>Trypanosomatidae</taxon>
        <taxon>Trypanosoma</taxon>
        <taxon>Herpetosoma</taxon>
    </lineage>
</organism>
<comment type="caution">
    <text evidence="2">The sequence shown here is derived from an EMBL/GenBank/DDBJ whole genome shotgun (WGS) entry which is preliminary data.</text>
</comment>
<gene>
    <name evidence="2" type="ORF">TRSC58_05936</name>
</gene>
<evidence type="ECO:0000313" key="3">
    <source>
        <dbReference type="Proteomes" id="UP000031737"/>
    </source>
</evidence>
<dbReference type="OrthoDB" id="246745at2759"/>
<accession>A0A061IZB8</accession>
<dbReference type="EMBL" id="AUPL01005936">
    <property type="protein sequence ID" value="ESL06392.1"/>
    <property type="molecule type" value="Genomic_DNA"/>
</dbReference>
<name>A0A061IZB8_TRYRA</name>
<dbReference type="AlphaFoldDB" id="A0A061IZB8"/>